<evidence type="ECO:0000313" key="4">
    <source>
        <dbReference type="Proteomes" id="UP000000810"/>
    </source>
</evidence>
<evidence type="ECO:0000313" key="2">
    <source>
        <dbReference type="EMBL" id="CAB50089.1"/>
    </source>
</evidence>
<feature type="domain" description="PIN" evidence="1">
    <location>
        <begin position="2"/>
        <end position="121"/>
    </location>
</feature>
<name>Q9UZH0_PYRAB</name>
<dbReference type="Pfam" id="PF01850">
    <property type="entry name" value="PIN"/>
    <property type="match status" value="1"/>
</dbReference>
<dbReference type="HOGENOM" id="CLU_155940_0_0_2"/>
<dbReference type="CDD" id="cd09871">
    <property type="entry name" value="PIN_MtVapC28-VapC30-like"/>
    <property type="match status" value="1"/>
</dbReference>
<dbReference type="AlphaFoldDB" id="Q9UZH0"/>
<evidence type="ECO:0000259" key="1">
    <source>
        <dbReference type="Pfam" id="PF01850"/>
    </source>
</evidence>
<gene>
    <name evidence="2" type="ordered locus">PAB0786</name>
</gene>
<protein>
    <submittedName>
        <fullName evidence="2">Predicted nucleic acid-binding protein, contains PIN domain</fullName>
    </submittedName>
</protein>
<evidence type="ECO:0000313" key="5">
    <source>
        <dbReference type="Proteomes" id="UP000009139"/>
    </source>
</evidence>
<dbReference type="InterPro" id="IPR029060">
    <property type="entry name" value="PIN-like_dom_sf"/>
</dbReference>
<dbReference type="Proteomes" id="UP000009139">
    <property type="component" value="Chromosome"/>
</dbReference>
<dbReference type="PIR" id="D75098">
    <property type="entry name" value="D75098"/>
</dbReference>
<dbReference type="RefSeq" id="WP_010868296.1">
    <property type="nucleotide sequence ID" value="NC_000868.1"/>
</dbReference>
<accession>Q9UZH0</accession>
<proteinExistence type="predicted"/>
<evidence type="ECO:0000313" key="3">
    <source>
        <dbReference type="EMBL" id="CCE70604.1"/>
    </source>
</evidence>
<dbReference type="EMBL" id="HE613800">
    <property type="protein sequence ID" value="CCE70604.1"/>
    <property type="molecule type" value="Genomic_DNA"/>
</dbReference>
<dbReference type="EMBL" id="AJ248286">
    <property type="protein sequence ID" value="CAB50089.1"/>
    <property type="molecule type" value="Genomic_DNA"/>
</dbReference>
<reference evidence="2" key="3">
    <citation type="journal article" date="2001" name="Genome Res.">
        <title>Genome evolution at the genus level: comparison of three complete genomes of hyperthermophilic archaea.</title>
        <authorList>
            <person name="Lecompte O."/>
            <person name="Ripp R."/>
            <person name="Puzos-Barbe V."/>
            <person name="Duprat S."/>
            <person name="Heilig R."/>
            <person name="Dietrich J."/>
            <person name="Thierry J.C."/>
            <person name="Poch O."/>
        </authorList>
    </citation>
    <scope>NUCLEOTIDE SEQUENCE</scope>
    <source>
        <strain evidence="2">Orsay</strain>
    </source>
</reference>
<dbReference type="Proteomes" id="UP000000810">
    <property type="component" value="Chromosome"/>
</dbReference>
<dbReference type="eggNOG" id="arCOG05297">
    <property type="taxonomic scope" value="Archaea"/>
</dbReference>
<reference evidence="2" key="1">
    <citation type="submission" date="1999-07" db="EMBL/GenBank/DDBJ databases">
        <authorList>
            <person name="Genoscope"/>
        </authorList>
    </citation>
    <scope>NUCLEOTIDE SEQUENCE</scope>
    <source>
        <strain evidence="2">Orsay</strain>
    </source>
</reference>
<dbReference type="InterPro" id="IPR002716">
    <property type="entry name" value="PIN_dom"/>
</dbReference>
<dbReference type="OrthoDB" id="147402at2157"/>
<reference evidence="2 4" key="4">
    <citation type="journal article" date="2003" name="Mol. Microbiol.">
        <title>An integrated analysis of the genome of the hyperthermophilic archaeon Pyrococcus abyssi.</title>
        <authorList>
            <person name="Cohen G."/>
            <person name="Barbe V."/>
            <person name="Flament D."/>
            <person name="Galperin M."/>
            <person name="Heilig R."/>
            <person name="Ripp R."/>
            <person name="Lecompte O."/>
            <person name="Prieur D."/>
            <person name="Poch O."/>
            <person name="Quellerou J."/>
            <person name="Thierry J.C."/>
            <person name="Van der Oost J."/>
            <person name="Weissenbach J."/>
            <person name="Zivanovic Y."/>
            <person name="Forterre P."/>
        </authorList>
    </citation>
    <scope>NUCLEOTIDE SEQUENCE [LARGE SCALE GENOMIC DNA]</scope>
    <source>
        <strain evidence="4">GE5 / Orsay</strain>
        <strain evidence="2">Orsay</strain>
    </source>
</reference>
<sequence length="133" mass="15308">MYLVDTNVFLEIFLNQEKANEAEEFLTKTPTEYSHISDFSLYSIGIILSRQKKYAVFSDFVEDVLLEGGVTLLRLSPFDLGSVINAAERFNLDFDDAYQYTLARKYNLKIVSFDSDFDKTDIGRLLPAQALRR</sequence>
<dbReference type="Gene3D" id="3.40.50.1010">
    <property type="entry name" value="5'-nuclease"/>
    <property type="match status" value="1"/>
</dbReference>
<reference evidence="2" key="2">
    <citation type="journal article" date="2000" name="J. Mol. Biol.">
        <title>Archaeal homologs of eukaryotic methylation guide small nucleolar RNAs: lessons from the Pyrococcus genomes.</title>
        <authorList>
            <person name="Gaspin C."/>
            <person name="Cavaille J."/>
            <person name="Erauso G."/>
        </authorList>
    </citation>
    <scope>NUCLEOTIDE SEQUENCE</scope>
    <source>
        <strain evidence="2">Orsay</strain>
    </source>
</reference>
<reference evidence="3 5" key="5">
    <citation type="journal article" date="2012" name="Curr. Microbiol.">
        <title>Re-annotation of two hyperthermophilic archaea Pyrococcus abyssi GE5 and Pyrococcus furiosus DSM 3638.</title>
        <authorList>
            <person name="Gao J."/>
            <person name="Wang J."/>
        </authorList>
    </citation>
    <scope>GENOME REANNOTATION</scope>
    <source>
        <strain evidence="3">GE5</strain>
        <strain evidence="5">GE5 / Orsay</strain>
    </source>
</reference>
<dbReference type="SUPFAM" id="SSF88723">
    <property type="entry name" value="PIN domain-like"/>
    <property type="match status" value="1"/>
</dbReference>
<keyword evidence="4" id="KW-1185">Reference proteome</keyword>
<dbReference type="KEGG" id="pab:PAB0786"/>
<dbReference type="STRING" id="272844.PAB0786"/>
<organism evidence="2 4">
    <name type="scientific">Pyrococcus abyssi (strain GE5 / Orsay)</name>
    <dbReference type="NCBI Taxonomy" id="272844"/>
    <lineage>
        <taxon>Archaea</taxon>
        <taxon>Methanobacteriati</taxon>
        <taxon>Methanobacteriota</taxon>
        <taxon>Thermococci</taxon>
        <taxon>Thermococcales</taxon>
        <taxon>Thermococcaceae</taxon>
        <taxon>Pyrococcus</taxon>
    </lineage>
</organism>